<dbReference type="InterPro" id="IPR036047">
    <property type="entry name" value="F-box-like_dom_sf"/>
</dbReference>
<dbReference type="SUPFAM" id="SSF52047">
    <property type="entry name" value="RNI-like"/>
    <property type="match status" value="1"/>
</dbReference>
<dbReference type="Gene3D" id="1.20.1280.50">
    <property type="match status" value="1"/>
</dbReference>
<accession>A0ABM1YGH9</accession>
<dbReference type="PROSITE" id="PS50181">
    <property type="entry name" value="FBOX"/>
    <property type="match status" value="1"/>
</dbReference>
<dbReference type="PANTHER" id="PTHR16134:SF119">
    <property type="entry name" value="AT02038P-RELATED"/>
    <property type="match status" value="1"/>
</dbReference>
<reference evidence="2" key="2">
    <citation type="submission" date="2025-05" db="UniProtKB">
        <authorList>
            <consortium name="EnsemblMetazoa"/>
        </authorList>
    </citation>
    <scope>IDENTIFICATION</scope>
    <source>
        <strain evidence="2">Foshan</strain>
    </source>
</reference>
<dbReference type="SUPFAM" id="SSF81383">
    <property type="entry name" value="F-box domain"/>
    <property type="match status" value="1"/>
</dbReference>
<dbReference type="RefSeq" id="XP_029731971.2">
    <property type="nucleotide sequence ID" value="XM_029876111.2"/>
</dbReference>
<sequence length="363" mass="42112">MASPDFDQEHINNLPNGIHQEIFSYLPLEDRKTAALVCRLWEQEAFSVRLLTNVQLCVTCQLMKSWATTISVLRNSTRKYRNVIFRLCDGDICSHVEYPLIVDVLNQFGSTIEGFVMKHGCSANRLKRFADRMPNLKSMTAYVTELENLRDEPIKFPEDNILKNQQFDMLRVAPNLQQLRIFFISSKEHVRALEMLKAYANQLKMLDLRVLYAWLPIDELRLEKMEILKLQGGSREFEVHRLHRLLKRLRELKAVHLGINIYQSTLEVISSSCPKLNTLDIRSDYLEVGALKHLNNMPNLQTFMVNRLHETFLEVSEPVIVGIKELHLLVGSTALSNHAYANKLAKVFPHVSEIWLSRGRFRI</sequence>
<reference evidence="3" key="1">
    <citation type="journal article" date="2015" name="Proc. Natl. Acad. Sci. U.S.A.">
        <title>Genome sequence of the Asian Tiger mosquito, Aedes albopictus, reveals insights into its biology, genetics, and evolution.</title>
        <authorList>
            <person name="Chen X.G."/>
            <person name="Jiang X."/>
            <person name="Gu J."/>
            <person name="Xu M."/>
            <person name="Wu Y."/>
            <person name="Deng Y."/>
            <person name="Zhang C."/>
            <person name="Bonizzoni M."/>
            <person name="Dermauw W."/>
            <person name="Vontas J."/>
            <person name="Armbruster P."/>
            <person name="Huang X."/>
            <person name="Yang Y."/>
            <person name="Zhang H."/>
            <person name="He W."/>
            <person name="Peng H."/>
            <person name="Liu Y."/>
            <person name="Wu K."/>
            <person name="Chen J."/>
            <person name="Lirakis M."/>
            <person name="Topalis P."/>
            <person name="Van Leeuwen T."/>
            <person name="Hall A.B."/>
            <person name="Jiang X."/>
            <person name="Thorpe C."/>
            <person name="Mueller R.L."/>
            <person name="Sun C."/>
            <person name="Waterhouse R.M."/>
            <person name="Yan G."/>
            <person name="Tu Z.J."/>
            <person name="Fang X."/>
            <person name="James A.A."/>
        </authorList>
    </citation>
    <scope>NUCLEOTIDE SEQUENCE [LARGE SCALE GENOMIC DNA]</scope>
    <source>
        <strain evidence="3">Foshan</strain>
    </source>
</reference>
<evidence type="ECO:0000313" key="3">
    <source>
        <dbReference type="Proteomes" id="UP000069940"/>
    </source>
</evidence>
<organism evidence="2 3">
    <name type="scientific">Aedes albopictus</name>
    <name type="common">Asian tiger mosquito</name>
    <name type="synonym">Stegomyia albopicta</name>
    <dbReference type="NCBI Taxonomy" id="7160"/>
    <lineage>
        <taxon>Eukaryota</taxon>
        <taxon>Metazoa</taxon>
        <taxon>Ecdysozoa</taxon>
        <taxon>Arthropoda</taxon>
        <taxon>Hexapoda</taxon>
        <taxon>Insecta</taxon>
        <taxon>Pterygota</taxon>
        <taxon>Neoptera</taxon>
        <taxon>Endopterygota</taxon>
        <taxon>Diptera</taxon>
        <taxon>Nematocera</taxon>
        <taxon>Culicoidea</taxon>
        <taxon>Culicidae</taxon>
        <taxon>Culicinae</taxon>
        <taxon>Aedini</taxon>
        <taxon>Aedes</taxon>
        <taxon>Stegomyia</taxon>
    </lineage>
</organism>
<dbReference type="EnsemblMetazoa" id="AALFPA23_008912.R12196">
    <property type="protein sequence ID" value="AALFPA23_008912.P12196"/>
    <property type="gene ID" value="AALFPA23_008912"/>
</dbReference>
<dbReference type="GeneID" id="115268091"/>
<evidence type="ECO:0000313" key="2">
    <source>
        <dbReference type="EnsemblMetazoa" id="AALFPA23_008912.P12196"/>
    </source>
</evidence>
<dbReference type="Gene3D" id="3.80.10.10">
    <property type="entry name" value="Ribonuclease Inhibitor"/>
    <property type="match status" value="1"/>
</dbReference>
<evidence type="ECO:0000259" key="1">
    <source>
        <dbReference type="PROSITE" id="PS50181"/>
    </source>
</evidence>
<name>A0ABM1YGH9_AEDAL</name>
<dbReference type="Proteomes" id="UP000069940">
    <property type="component" value="Unassembled WGS sequence"/>
</dbReference>
<dbReference type="InterPro" id="IPR032675">
    <property type="entry name" value="LRR_dom_sf"/>
</dbReference>
<proteinExistence type="predicted"/>
<dbReference type="InterPro" id="IPR001810">
    <property type="entry name" value="F-box_dom"/>
</dbReference>
<protein>
    <recommendedName>
        <fullName evidence="1">F-box domain-containing protein</fullName>
    </recommendedName>
</protein>
<dbReference type="Pfam" id="PF12937">
    <property type="entry name" value="F-box-like"/>
    <property type="match status" value="1"/>
</dbReference>
<feature type="domain" description="F-box" evidence="1">
    <location>
        <begin position="8"/>
        <end position="54"/>
    </location>
</feature>
<dbReference type="PANTHER" id="PTHR16134">
    <property type="entry name" value="F-BOX/TPR REPEAT PROTEIN POF3"/>
    <property type="match status" value="1"/>
</dbReference>
<keyword evidence="3" id="KW-1185">Reference proteome</keyword>